<dbReference type="InterPro" id="IPR050415">
    <property type="entry name" value="MRET"/>
</dbReference>
<dbReference type="PROSITE" id="PS51085">
    <property type="entry name" value="2FE2S_FER_2"/>
    <property type="match status" value="1"/>
</dbReference>
<dbReference type="SUPFAM" id="SSF54292">
    <property type="entry name" value="2Fe-2S ferredoxin-like"/>
    <property type="match status" value="1"/>
</dbReference>
<evidence type="ECO:0008006" key="5">
    <source>
        <dbReference type="Google" id="ProtNLM"/>
    </source>
</evidence>
<dbReference type="Gene3D" id="3.40.50.80">
    <property type="entry name" value="Nucleotide-binding domain of ferredoxin-NADP reductase (FNR) module"/>
    <property type="match status" value="1"/>
</dbReference>
<protein>
    <recommendedName>
        <fullName evidence="5">Ferredoxin</fullName>
    </recommendedName>
</protein>
<evidence type="ECO:0000313" key="4">
    <source>
        <dbReference type="Proteomes" id="UP000242502"/>
    </source>
</evidence>
<dbReference type="InterPro" id="IPR017938">
    <property type="entry name" value="Riboflavin_synthase-like_b-brl"/>
</dbReference>
<feature type="domain" description="2Fe-2S ferredoxin-type" evidence="1">
    <location>
        <begin position="241"/>
        <end position="329"/>
    </location>
</feature>
<feature type="domain" description="FAD-binding FR-type" evidence="2">
    <location>
        <begin position="2"/>
        <end position="110"/>
    </location>
</feature>
<name>A0A1D2QQW1_9GAMM</name>
<dbReference type="Gene3D" id="3.10.20.30">
    <property type="match status" value="1"/>
</dbReference>
<sequence>MDNQVVLQCKNIVDIADDMKKIVFKVLSNQQSKFLPGCHLKIKHPDMNGNLQLRHYSLTNICQNTQTVSISVKKESGQGVSPFIFENIKPGSLIWSEGVDGVPFGSVAGEKIFIFCSGAGITPVISLLNDIAKVKGSEPELLRIFYSVKNMGKAYYLNDLMACYFRYEWLDLHVFISRENVIDKHSFVKSGRVSVERVKSLLSAPANNVHFFGSQGFIKNMKSDYGEFCCEDFPVNPESKKSIVISNRNQKAYFHDHQSALSLLEILEDNGINVKSNCRSGFCGHCKVKLNKGRATTSGDSCGLTDAEKNQGYILACCTKPVADVDISL</sequence>
<dbReference type="PANTHER" id="PTHR47354:SF5">
    <property type="entry name" value="PROTEIN RFBI"/>
    <property type="match status" value="1"/>
</dbReference>
<evidence type="ECO:0000259" key="1">
    <source>
        <dbReference type="PROSITE" id="PS51085"/>
    </source>
</evidence>
<comment type="caution">
    <text evidence="3">The sequence shown here is derived from an EMBL/GenBank/DDBJ whole genome shotgun (WGS) entry which is preliminary data.</text>
</comment>
<dbReference type="CDD" id="cd00207">
    <property type="entry name" value="fer2"/>
    <property type="match status" value="1"/>
</dbReference>
<gene>
    <name evidence="3" type="ORF">AB835_06165</name>
</gene>
<dbReference type="GO" id="GO:0051536">
    <property type="term" value="F:iron-sulfur cluster binding"/>
    <property type="evidence" value="ECO:0007669"/>
    <property type="project" value="InterPro"/>
</dbReference>
<dbReference type="Pfam" id="PF00111">
    <property type="entry name" value="Fer2"/>
    <property type="match status" value="1"/>
</dbReference>
<dbReference type="InterPro" id="IPR017927">
    <property type="entry name" value="FAD-bd_FR_type"/>
</dbReference>
<dbReference type="STRING" id="62101.AB835_06165"/>
<dbReference type="Proteomes" id="UP000242502">
    <property type="component" value="Unassembled WGS sequence"/>
</dbReference>
<dbReference type="InterPro" id="IPR008333">
    <property type="entry name" value="Cbr1-like_FAD-bd_dom"/>
</dbReference>
<reference evidence="3 4" key="1">
    <citation type="journal article" date="2016" name="Appl. Environ. Microbiol.">
        <title>Lack of Overt Genome Reduction in the Bryostatin-Producing Bryozoan Symbiont "Candidatus Endobugula sertula".</title>
        <authorList>
            <person name="Miller I.J."/>
            <person name="Vanee N."/>
            <person name="Fong S.S."/>
            <person name="Lim-Fong G.E."/>
            <person name="Kwan J.C."/>
        </authorList>
    </citation>
    <scope>NUCLEOTIDE SEQUENCE [LARGE SCALE GENOMIC DNA]</scope>
    <source>
        <strain evidence="3">AB1-4</strain>
    </source>
</reference>
<accession>A0A1D2QQW1</accession>
<dbReference type="SUPFAM" id="SSF63380">
    <property type="entry name" value="Riboflavin synthase domain-like"/>
    <property type="match status" value="1"/>
</dbReference>
<dbReference type="AlphaFoldDB" id="A0A1D2QQW1"/>
<dbReference type="InterPro" id="IPR001041">
    <property type="entry name" value="2Fe-2S_ferredoxin-type"/>
</dbReference>
<organism evidence="3 4">
    <name type="scientific">Candidatus Endobugula sertula</name>
    <name type="common">Bugula neritina bacterial symbiont</name>
    <dbReference type="NCBI Taxonomy" id="62101"/>
    <lineage>
        <taxon>Bacteria</taxon>
        <taxon>Pseudomonadati</taxon>
        <taxon>Pseudomonadota</taxon>
        <taxon>Gammaproteobacteria</taxon>
        <taxon>Cellvibrionales</taxon>
        <taxon>Cellvibrionaceae</taxon>
        <taxon>Candidatus Endobugula</taxon>
    </lineage>
</organism>
<dbReference type="InterPro" id="IPR036010">
    <property type="entry name" value="2Fe-2S_ferredoxin-like_sf"/>
</dbReference>
<dbReference type="Pfam" id="PF00970">
    <property type="entry name" value="FAD_binding_6"/>
    <property type="match status" value="1"/>
</dbReference>
<evidence type="ECO:0000313" key="3">
    <source>
        <dbReference type="EMBL" id="ODS23988.1"/>
    </source>
</evidence>
<dbReference type="InterPro" id="IPR012675">
    <property type="entry name" value="Beta-grasp_dom_sf"/>
</dbReference>
<dbReference type="PROSITE" id="PS51384">
    <property type="entry name" value="FAD_FR"/>
    <property type="match status" value="1"/>
</dbReference>
<dbReference type="GO" id="GO:0016491">
    <property type="term" value="F:oxidoreductase activity"/>
    <property type="evidence" value="ECO:0007669"/>
    <property type="project" value="InterPro"/>
</dbReference>
<dbReference type="Gene3D" id="2.40.30.10">
    <property type="entry name" value="Translation factors"/>
    <property type="match status" value="1"/>
</dbReference>
<dbReference type="InterPro" id="IPR039261">
    <property type="entry name" value="FNR_nucleotide-bd"/>
</dbReference>
<proteinExistence type="predicted"/>
<evidence type="ECO:0000259" key="2">
    <source>
        <dbReference type="PROSITE" id="PS51384"/>
    </source>
</evidence>
<dbReference type="SUPFAM" id="SSF52343">
    <property type="entry name" value="Ferredoxin reductase-like, C-terminal NADP-linked domain"/>
    <property type="match status" value="1"/>
</dbReference>
<dbReference type="EMBL" id="MDLC01000016">
    <property type="protein sequence ID" value="ODS23988.1"/>
    <property type="molecule type" value="Genomic_DNA"/>
</dbReference>
<dbReference type="PANTHER" id="PTHR47354">
    <property type="entry name" value="NADH OXIDOREDUCTASE HCR"/>
    <property type="match status" value="1"/>
</dbReference>